<name>A0ABQ5YNB3_9BURK</name>
<feature type="transmembrane region" description="Helical" evidence="16">
    <location>
        <begin position="25"/>
        <end position="43"/>
    </location>
</feature>
<keyword evidence="10 16" id="KW-0573">Peptidoglycan synthesis</keyword>
<dbReference type="PANTHER" id="PTHR30627:SF1">
    <property type="entry name" value="PEPTIDOGLYCAN D,D-TRANSPEPTIDASE FTSI"/>
    <property type="match status" value="1"/>
</dbReference>
<evidence type="ECO:0000256" key="15">
    <source>
        <dbReference type="ARBA" id="ARBA00023316"/>
    </source>
</evidence>
<keyword evidence="6 16" id="KW-0645">Protease</keyword>
<proteinExistence type="inferred from homology"/>
<evidence type="ECO:0000256" key="14">
    <source>
        <dbReference type="ARBA" id="ARBA00023306"/>
    </source>
</evidence>
<dbReference type="InterPro" id="IPR012338">
    <property type="entry name" value="Beta-lactam/transpept-like"/>
</dbReference>
<accession>A0ABQ5YNB3</accession>
<evidence type="ECO:0000256" key="6">
    <source>
        <dbReference type="ARBA" id="ARBA00022670"/>
    </source>
</evidence>
<evidence type="ECO:0000256" key="12">
    <source>
        <dbReference type="ARBA" id="ARBA00023136"/>
    </source>
</evidence>
<dbReference type="InterPro" id="IPR050515">
    <property type="entry name" value="Beta-lactam/transpept"/>
</dbReference>
<evidence type="ECO:0000256" key="8">
    <source>
        <dbReference type="ARBA" id="ARBA00022801"/>
    </source>
</evidence>
<keyword evidence="4 16" id="KW-0132">Cell division</keyword>
<comment type="pathway">
    <text evidence="16">Cell wall biogenesis; peptidoglycan biosynthesis.</text>
</comment>
<dbReference type="PANTHER" id="PTHR30627">
    <property type="entry name" value="PEPTIDOGLYCAN D,D-TRANSPEPTIDASE"/>
    <property type="match status" value="1"/>
</dbReference>
<keyword evidence="5 16" id="KW-0121">Carboxypeptidase</keyword>
<dbReference type="Gene3D" id="3.30.450.330">
    <property type="match status" value="1"/>
</dbReference>
<evidence type="ECO:0000256" key="5">
    <source>
        <dbReference type="ARBA" id="ARBA00022645"/>
    </source>
</evidence>
<evidence type="ECO:0000256" key="11">
    <source>
        <dbReference type="ARBA" id="ARBA00022989"/>
    </source>
</evidence>
<keyword evidence="9 16" id="KW-0133">Cell shape</keyword>
<comment type="catalytic activity">
    <reaction evidence="16">
        <text>Preferential cleavage: (Ac)2-L-Lys-D-Ala-|-D-Ala. Also transpeptidation of peptidyl-alanyl moieties that are N-acyl substituents of D-alanine.</text>
        <dbReference type="EC" id="3.4.16.4"/>
    </reaction>
</comment>
<dbReference type="HAMAP" id="MF_02080">
    <property type="entry name" value="FtsI_transpept"/>
    <property type="match status" value="1"/>
</dbReference>
<comment type="subcellular location">
    <subcellularLocation>
        <location evidence="16">Cell inner membrane</location>
        <topology evidence="16">Single-pass membrane protein</topology>
    </subcellularLocation>
    <subcellularLocation>
        <location evidence="1">Membrane</location>
    </subcellularLocation>
</comment>
<keyword evidence="8 16" id="KW-0378">Hydrolase</keyword>
<dbReference type="Gene3D" id="3.90.1310.10">
    <property type="entry name" value="Penicillin-binding protein 2a (Domain 2)"/>
    <property type="match status" value="1"/>
</dbReference>
<feature type="active site" description="Acyl-ester intermediate" evidence="16">
    <location>
        <position position="303"/>
    </location>
</feature>
<keyword evidence="14 16" id="KW-0131">Cell cycle</keyword>
<comment type="similarity">
    <text evidence="16">Belongs to the transpeptidase family. FtsI subfamily.</text>
</comment>
<evidence type="ECO:0000256" key="9">
    <source>
        <dbReference type="ARBA" id="ARBA00022960"/>
    </source>
</evidence>
<keyword evidence="2 16" id="KW-1003">Cell membrane</keyword>
<keyword evidence="15 16" id="KW-0961">Cell wall biogenesis/degradation</keyword>
<evidence type="ECO:0000256" key="7">
    <source>
        <dbReference type="ARBA" id="ARBA00022692"/>
    </source>
</evidence>
<dbReference type="RefSeq" id="WP_284280538.1">
    <property type="nucleotide sequence ID" value="NZ_BSOJ01000012.1"/>
</dbReference>
<evidence type="ECO:0000256" key="10">
    <source>
        <dbReference type="ARBA" id="ARBA00022984"/>
    </source>
</evidence>
<dbReference type="InterPro" id="IPR037532">
    <property type="entry name" value="FtsI_transpept"/>
</dbReference>
<keyword evidence="3 16" id="KW-0997">Cell inner membrane</keyword>
<feature type="domain" description="Penicillin-binding protein transpeptidase" evidence="17">
    <location>
        <begin position="256"/>
        <end position="552"/>
    </location>
</feature>
<comment type="caution">
    <text evidence="19">The sequence shown here is derived from an EMBL/GenBank/DDBJ whole genome shotgun (WGS) entry which is preliminary data.</text>
</comment>
<evidence type="ECO:0000256" key="3">
    <source>
        <dbReference type="ARBA" id="ARBA00022519"/>
    </source>
</evidence>
<keyword evidence="11 16" id="KW-1133">Transmembrane helix</keyword>
<evidence type="ECO:0000256" key="1">
    <source>
        <dbReference type="ARBA" id="ARBA00004370"/>
    </source>
</evidence>
<evidence type="ECO:0000256" key="13">
    <source>
        <dbReference type="ARBA" id="ARBA00023210"/>
    </source>
</evidence>
<gene>
    <name evidence="16 19" type="primary">ftsI</name>
    <name evidence="19" type="ORF">GCM10007875_11520</name>
</gene>
<dbReference type="Proteomes" id="UP001156664">
    <property type="component" value="Unassembled WGS sequence"/>
</dbReference>
<evidence type="ECO:0000313" key="20">
    <source>
        <dbReference type="Proteomes" id="UP001156664"/>
    </source>
</evidence>
<evidence type="ECO:0000256" key="4">
    <source>
        <dbReference type="ARBA" id="ARBA00022618"/>
    </source>
</evidence>
<keyword evidence="13 16" id="KW-0717">Septation</keyword>
<dbReference type="Pfam" id="PF00905">
    <property type="entry name" value="Transpeptidase"/>
    <property type="match status" value="1"/>
</dbReference>
<evidence type="ECO:0000259" key="17">
    <source>
        <dbReference type="Pfam" id="PF00905"/>
    </source>
</evidence>
<dbReference type="EMBL" id="BSOJ01000012">
    <property type="protein sequence ID" value="GLR26064.1"/>
    <property type="molecule type" value="Genomic_DNA"/>
</dbReference>
<reference evidence="20" key="1">
    <citation type="journal article" date="2019" name="Int. J. Syst. Evol. Microbiol.">
        <title>The Global Catalogue of Microorganisms (GCM) 10K type strain sequencing project: providing services to taxonomists for standard genome sequencing and annotation.</title>
        <authorList>
            <consortium name="The Broad Institute Genomics Platform"/>
            <consortium name="The Broad Institute Genome Sequencing Center for Infectious Disease"/>
            <person name="Wu L."/>
            <person name="Ma J."/>
        </authorList>
    </citation>
    <scope>NUCLEOTIDE SEQUENCE [LARGE SCALE GENOMIC DNA]</scope>
    <source>
        <strain evidence="20">NBRC 105857</strain>
    </source>
</reference>
<sequence>MSKGVRFGRTTDLLETRLPAWRSRFVLLCILLAFGGLILRAAYLQIVSDDFLQQQGAKRMERTLPLHASRGTLFDRNNVVLAQSIPAQAIWYDGRKTKDATDAELTQLAKLLGMNSSRLIQQVRGDEKRAFVYLERQVEPDLAKQVKALKVPGVGFLTENKRYYPLGETTAHLVGFTNLEDSGQEGLELAFNDRLTGEDGERSVLRDRLGNIIEDVREIRPPVNGQDMVLSVDSDIQYIVSAALKKAVEYHAADAGAAVVLDAKTGEVLALASVPTYDPNDRSDLHGPDLRNRVFTDTFEPGSTLKPFTVSLALDKGFVKPDSMIDTGKGYFSIGPATIHDTHAHGLITVGQVIQFSSNIGSSKIALSMPSKYMWDNFHLLGFGQAPNVHFPGAVAGRVRPWNSWRPIEQATMSYGHGIAVSLIQLAQAYTVFANQGYFVPVSLLKRKPGEEPRTHQVFSEKTAAEMLHMLELAAGPDGTAPKSQVAGYRVAGKTGTAHKDLNGRYVDKYVASFVGLAPVSNPRIIVAVMVDNPTKNGYYGGEVAAPVFSVITKNVLTKMDVQPDAIQNTQSLKKYVQAPSGRAAL</sequence>
<dbReference type="SUPFAM" id="SSF56601">
    <property type="entry name" value="beta-lactamase/transpeptidase-like"/>
    <property type="match status" value="1"/>
</dbReference>
<evidence type="ECO:0000313" key="19">
    <source>
        <dbReference type="EMBL" id="GLR26064.1"/>
    </source>
</evidence>
<dbReference type="SUPFAM" id="SSF56519">
    <property type="entry name" value="Penicillin binding protein dimerisation domain"/>
    <property type="match status" value="1"/>
</dbReference>
<organism evidence="19 20">
    <name type="scientific">Limnobacter litoralis</name>
    <dbReference type="NCBI Taxonomy" id="481366"/>
    <lineage>
        <taxon>Bacteria</taxon>
        <taxon>Pseudomonadati</taxon>
        <taxon>Pseudomonadota</taxon>
        <taxon>Betaproteobacteria</taxon>
        <taxon>Burkholderiales</taxon>
        <taxon>Burkholderiaceae</taxon>
        <taxon>Limnobacter</taxon>
    </lineage>
</organism>
<keyword evidence="20" id="KW-1185">Reference proteome</keyword>
<feature type="domain" description="Penicillin-binding protein dimerisation" evidence="18">
    <location>
        <begin position="67"/>
        <end position="215"/>
    </location>
</feature>
<evidence type="ECO:0000256" key="2">
    <source>
        <dbReference type="ARBA" id="ARBA00022475"/>
    </source>
</evidence>
<keyword evidence="12 16" id="KW-0472">Membrane</keyword>
<dbReference type="InterPro" id="IPR001460">
    <property type="entry name" value="PCN-bd_Tpept"/>
</dbReference>
<dbReference type="Gene3D" id="3.40.710.10">
    <property type="entry name" value="DD-peptidase/beta-lactamase superfamily"/>
    <property type="match status" value="1"/>
</dbReference>
<protein>
    <recommendedName>
        <fullName evidence="16">Peptidoglycan D,D-transpeptidase FtsI</fullName>
        <ecNumber evidence="16">3.4.16.4</ecNumber>
    </recommendedName>
    <alternativeName>
        <fullName evidence="16">Penicillin-binding protein 3</fullName>
        <shortName evidence="16">PBP-3</shortName>
    </alternativeName>
</protein>
<evidence type="ECO:0000259" key="18">
    <source>
        <dbReference type="Pfam" id="PF03717"/>
    </source>
</evidence>
<evidence type="ECO:0000256" key="16">
    <source>
        <dbReference type="HAMAP-Rule" id="MF_02080"/>
    </source>
</evidence>
<dbReference type="InterPro" id="IPR005311">
    <property type="entry name" value="PBP_dimer"/>
</dbReference>
<dbReference type="EC" id="3.4.16.4" evidence="16"/>
<dbReference type="Pfam" id="PF03717">
    <property type="entry name" value="PBP_dimer"/>
    <property type="match status" value="1"/>
</dbReference>
<dbReference type="InterPro" id="IPR036138">
    <property type="entry name" value="PBP_dimer_sf"/>
</dbReference>
<comment type="function">
    <text evidence="16">Catalyzes cross-linking of the peptidoglycan cell wall at the division septum.</text>
</comment>
<keyword evidence="7 16" id="KW-0812">Transmembrane</keyword>